<evidence type="ECO:0000313" key="2">
    <source>
        <dbReference type="Proteomes" id="UP001151760"/>
    </source>
</evidence>
<keyword evidence="2" id="KW-1185">Reference proteome</keyword>
<evidence type="ECO:0000313" key="1">
    <source>
        <dbReference type="EMBL" id="GJT58864.1"/>
    </source>
</evidence>
<reference evidence="1" key="2">
    <citation type="submission" date="2022-01" db="EMBL/GenBank/DDBJ databases">
        <authorList>
            <person name="Yamashiro T."/>
            <person name="Shiraishi A."/>
            <person name="Satake H."/>
            <person name="Nakayama K."/>
        </authorList>
    </citation>
    <scope>NUCLEOTIDE SEQUENCE</scope>
</reference>
<sequence length="323" mass="37685">MINTSERILSTFDEFCHQTFHAARSDFMRNAESDSDDEEEYVIKRNKFGAPIYGPRPAPYLNCTNPEDRSSAIQTGSAAHFTSEGHKRLKEHTMKRPDHHDPNAQDNTKRLAQLLPKHIYSPCIMNWDVLNRMGCDGEIDEMLRIKVCEVGSNEEVFTSIAWIRAFNINEPINVELCHEFYSTYEFDEVCADDKLQSKKIIRLGLYQVVDLEEDGFNVYFEGDTTTLRELIDFESMLIPEDLQPGVPRVGIPRPPRASMQDLYDRMGRMEIRLEAIERMEYRQSYHWDRYQGVFEHMAGVYNVQMQGAYNPPGYAQPQYDQYY</sequence>
<organism evidence="1 2">
    <name type="scientific">Tanacetum coccineum</name>
    <dbReference type="NCBI Taxonomy" id="301880"/>
    <lineage>
        <taxon>Eukaryota</taxon>
        <taxon>Viridiplantae</taxon>
        <taxon>Streptophyta</taxon>
        <taxon>Embryophyta</taxon>
        <taxon>Tracheophyta</taxon>
        <taxon>Spermatophyta</taxon>
        <taxon>Magnoliopsida</taxon>
        <taxon>eudicotyledons</taxon>
        <taxon>Gunneridae</taxon>
        <taxon>Pentapetalae</taxon>
        <taxon>asterids</taxon>
        <taxon>campanulids</taxon>
        <taxon>Asterales</taxon>
        <taxon>Asteraceae</taxon>
        <taxon>Asteroideae</taxon>
        <taxon>Anthemideae</taxon>
        <taxon>Anthemidinae</taxon>
        <taxon>Tanacetum</taxon>
    </lineage>
</organism>
<dbReference type="Proteomes" id="UP001151760">
    <property type="component" value="Unassembled WGS sequence"/>
</dbReference>
<dbReference type="EMBL" id="BQNB010017057">
    <property type="protein sequence ID" value="GJT58864.1"/>
    <property type="molecule type" value="Genomic_DNA"/>
</dbReference>
<proteinExistence type="predicted"/>
<gene>
    <name evidence="1" type="ORF">Tco_1002397</name>
</gene>
<comment type="caution">
    <text evidence="1">The sequence shown here is derived from an EMBL/GenBank/DDBJ whole genome shotgun (WGS) entry which is preliminary data.</text>
</comment>
<protein>
    <submittedName>
        <fullName evidence="1">Uncharacterized protein</fullName>
    </submittedName>
</protein>
<accession>A0ABQ5F790</accession>
<reference evidence="1" key="1">
    <citation type="journal article" date="2022" name="Int. J. Mol. Sci.">
        <title>Draft Genome of Tanacetum Coccineum: Genomic Comparison of Closely Related Tanacetum-Family Plants.</title>
        <authorList>
            <person name="Yamashiro T."/>
            <person name="Shiraishi A."/>
            <person name="Nakayama K."/>
            <person name="Satake H."/>
        </authorList>
    </citation>
    <scope>NUCLEOTIDE SEQUENCE</scope>
</reference>
<name>A0ABQ5F790_9ASTR</name>